<feature type="transmembrane region" description="Helical" evidence="1">
    <location>
        <begin position="45"/>
        <end position="63"/>
    </location>
</feature>
<sequence length="450" mass="49855">MLSSGNSAFLLIQTGVIFLTILLGTVLLFLLWTSTPKPMVSYRNHLLNITFWSMACVLVILVAQPTTVTFSTGFCFQPNWLGALLPRLLVHILMILMIVLTLNVGVAICLSFAHRYFQIRSCLRVGGATEESTSSLALSGAVVHATVFIYTSVLIHFLFGHSKDNPDLSDLFCLNTESPFYTVFLVSLLIFDSLTTFSCIFLCVLSLRSLLEAKKAAPSSFAFQRMLTLGLVVSSALPVSLGAIPSAVGFLILKFDPFLVGGLARGCSLVASVTAPLIFALSLVMLKPYREKLWMLLRCGKNPNVRVSAVKWIGRVRWSYCCDDLYRGVATHVDWGEIIPQPLAIGDFFMLKAYERLTKQGKLLPMQTTLQDLQAAYSKEENRVIDNAKALKMRMTSVVKSEQRAAITVAYFVTEDYSKRLAEAGQVDCAQIKAVTSFSSFQRETEHMEC</sequence>
<proteinExistence type="predicted"/>
<dbReference type="InterPro" id="IPR019422">
    <property type="entry name" value="7TM_GPCR_serpentine_rcpt_Srh"/>
</dbReference>
<feature type="transmembrane region" description="Helical" evidence="1">
    <location>
        <begin position="179"/>
        <end position="205"/>
    </location>
</feature>
<keyword evidence="3" id="KW-1185">Reference proteome</keyword>
<dbReference type="Proteomes" id="UP001175271">
    <property type="component" value="Unassembled WGS sequence"/>
</dbReference>
<accession>A0AA39HRC4</accession>
<gene>
    <name evidence="2" type="ORF">QR680_004818</name>
</gene>
<organism evidence="2 3">
    <name type="scientific">Steinernema hermaphroditum</name>
    <dbReference type="NCBI Taxonomy" id="289476"/>
    <lineage>
        <taxon>Eukaryota</taxon>
        <taxon>Metazoa</taxon>
        <taxon>Ecdysozoa</taxon>
        <taxon>Nematoda</taxon>
        <taxon>Chromadorea</taxon>
        <taxon>Rhabditida</taxon>
        <taxon>Tylenchina</taxon>
        <taxon>Panagrolaimomorpha</taxon>
        <taxon>Strongyloidoidea</taxon>
        <taxon>Steinernematidae</taxon>
        <taxon>Steinernema</taxon>
    </lineage>
</organism>
<feature type="transmembrane region" description="Helical" evidence="1">
    <location>
        <begin position="134"/>
        <end position="159"/>
    </location>
</feature>
<evidence type="ECO:0000313" key="3">
    <source>
        <dbReference type="Proteomes" id="UP001175271"/>
    </source>
</evidence>
<feature type="transmembrane region" description="Helical" evidence="1">
    <location>
        <begin position="258"/>
        <end position="286"/>
    </location>
</feature>
<comment type="caution">
    <text evidence="2">The sequence shown here is derived from an EMBL/GenBank/DDBJ whole genome shotgun (WGS) entry which is preliminary data.</text>
</comment>
<dbReference type="AlphaFoldDB" id="A0AA39HRC4"/>
<dbReference type="EMBL" id="JAUCMV010000003">
    <property type="protein sequence ID" value="KAK0409886.1"/>
    <property type="molecule type" value="Genomic_DNA"/>
</dbReference>
<evidence type="ECO:0000256" key="1">
    <source>
        <dbReference type="SAM" id="Phobius"/>
    </source>
</evidence>
<feature type="transmembrane region" description="Helical" evidence="1">
    <location>
        <begin position="88"/>
        <end position="113"/>
    </location>
</feature>
<name>A0AA39HRC4_9BILA</name>
<evidence type="ECO:0000313" key="2">
    <source>
        <dbReference type="EMBL" id="KAK0409886.1"/>
    </source>
</evidence>
<keyword evidence="1" id="KW-1133">Transmembrane helix</keyword>
<dbReference type="Pfam" id="PF10318">
    <property type="entry name" value="7TM_GPCR_Srh"/>
    <property type="match status" value="1"/>
</dbReference>
<reference evidence="2" key="1">
    <citation type="submission" date="2023-06" db="EMBL/GenBank/DDBJ databases">
        <title>Genomic analysis of the entomopathogenic nematode Steinernema hermaphroditum.</title>
        <authorList>
            <person name="Schwarz E.M."/>
            <person name="Heppert J.K."/>
            <person name="Baniya A."/>
            <person name="Schwartz H.T."/>
            <person name="Tan C.-H."/>
            <person name="Antoshechkin I."/>
            <person name="Sternberg P.W."/>
            <person name="Goodrich-Blair H."/>
            <person name="Dillman A.R."/>
        </authorList>
    </citation>
    <scope>NUCLEOTIDE SEQUENCE</scope>
    <source>
        <strain evidence="2">PS9179</strain>
        <tissue evidence="2">Whole animal</tissue>
    </source>
</reference>
<feature type="transmembrane region" description="Helical" evidence="1">
    <location>
        <begin position="12"/>
        <end position="33"/>
    </location>
</feature>
<protein>
    <submittedName>
        <fullName evidence="2">Uncharacterized protein</fullName>
    </submittedName>
</protein>
<feature type="transmembrane region" description="Helical" evidence="1">
    <location>
        <begin position="226"/>
        <end position="252"/>
    </location>
</feature>
<keyword evidence="1" id="KW-0812">Transmembrane</keyword>
<keyword evidence="1" id="KW-0472">Membrane</keyword>